<accession>A0A5E4Q6N4</accession>
<proteinExistence type="predicted"/>
<evidence type="ECO:0008006" key="3">
    <source>
        <dbReference type="Google" id="ProtNLM"/>
    </source>
</evidence>
<organism evidence="1 2">
    <name type="scientific">Leptidea sinapis</name>
    <dbReference type="NCBI Taxonomy" id="189913"/>
    <lineage>
        <taxon>Eukaryota</taxon>
        <taxon>Metazoa</taxon>
        <taxon>Ecdysozoa</taxon>
        <taxon>Arthropoda</taxon>
        <taxon>Hexapoda</taxon>
        <taxon>Insecta</taxon>
        <taxon>Pterygota</taxon>
        <taxon>Neoptera</taxon>
        <taxon>Endopterygota</taxon>
        <taxon>Lepidoptera</taxon>
        <taxon>Glossata</taxon>
        <taxon>Ditrysia</taxon>
        <taxon>Papilionoidea</taxon>
        <taxon>Pieridae</taxon>
        <taxon>Dismorphiinae</taxon>
        <taxon>Leptidea</taxon>
    </lineage>
</organism>
<sequence>MYHLECVVPSGSKSPVPRGQWTCTVCKSSSKVLSSTSALGGITTDGSLIETFDDRLLVFFYKTREYENCCQQSKTFATRIKESIDFLVGRMGSKWGRCPE</sequence>
<reference evidence="1 2" key="1">
    <citation type="submission" date="2017-07" db="EMBL/GenBank/DDBJ databases">
        <authorList>
            <person name="Talla V."/>
            <person name="Backstrom N."/>
        </authorList>
    </citation>
    <scope>NUCLEOTIDE SEQUENCE [LARGE SCALE GENOMIC DNA]</scope>
</reference>
<dbReference type="InterPro" id="IPR011011">
    <property type="entry name" value="Znf_FYVE_PHD"/>
</dbReference>
<dbReference type="EMBL" id="FZQP02001460">
    <property type="protein sequence ID" value="VVC92961.1"/>
    <property type="molecule type" value="Genomic_DNA"/>
</dbReference>
<protein>
    <recommendedName>
        <fullName evidence="3">PHD-type domain-containing protein</fullName>
    </recommendedName>
</protein>
<evidence type="ECO:0000313" key="1">
    <source>
        <dbReference type="EMBL" id="VVC92961.1"/>
    </source>
</evidence>
<dbReference type="AlphaFoldDB" id="A0A5E4Q6N4"/>
<dbReference type="SUPFAM" id="SSF57903">
    <property type="entry name" value="FYVE/PHD zinc finger"/>
    <property type="match status" value="1"/>
</dbReference>
<dbReference type="Proteomes" id="UP000324832">
    <property type="component" value="Unassembled WGS sequence"/>
</dbReference>
<name>A0A5E4Q6N4_9NEOP</name>
<gene>
    <name evidence="1" type="ORF">LSINAPIS_LOCUS5264</name>
</gene>
<keyword evidence="2" id="KW-1185">Reference proteome</keyword>
<evidence type="ECO:0000313" key="2">
    <source>
        <dbReference type="Proteomes" id="UP000324832"/>
    </source>
</evidence>